<dbReference type="AlphaFoldDB" id="A0AAE0GQ12"/>
<evidence type="ECO:0000313" key="3">
    <source>
        <dbReference type="EMBL" id="KAK3282264.1"/>
    </source>
</evidence>
<keyword evidence="2" id="KW-1133">Transmembrane helix</keyword>
<evidence type="ECO:0000313" key="4">
    <source>
        <dbReference type="Proteomes" id="UP001190700"/>
    </source>
</evidence>
<dbReference type="Proteomes" id="UP001190700">
    <property type="component" value="Unassembled WGS sequence"/>
</dbReference>
<feature type="transmembrane region" description="Helical" evidence="2">
    <location>
        <begin position="77"/>
        <end position="99"/>
    </location>
</feature>
<evidence type="ECO:0000256" key="1">
    <source>
        <dbReference type="SAM" id="MobiDB-lite"/>
    </source>
</evidence>
<protein>
    <submittedName>
        <fullName evidence="3">Uncharacterized protein</fullName>
    </submittedName>
</protein>
<keyword evidence="2" id="KW-0472">Membrane</keyword>
<feature type="region of interest" description="Disordered" evidence="1">
    <location>
        <begin position="38"/>
        <end position="71"/>
    </location>
</feature>
<name>A0AAE0GQ12_9CHLO</name>
<comment type="caution">
    <text evidence="3">The sequence shown here is derived from an EMBL/GenBank/DDBJ whole genome shotgun (WGS) entry which is preliminary data.</text>
</comment>
<reference evidence="3 4" key="1">
    <citation type="journal article" date="2015" name="Genome Biol. Evol.">
        <title>Comparative Genomics of a Bacterivorous Green Alga Reveals Evolutionary Causalities and Consequences of Phago-Mixotrophic Mode of Nutrition.</title>
        <authorList>
            <person name="Burns J.A."/>
            <person name="Paasch A."/>
            <person name="Narechania A."/>
            <person name="Kim E."/>
        </authorList>
    </citation>
    <scope>NUCLEOTIDE SEQUENCE [LARGE SCALE GENOMIC DNA]</scope>
    <source>
        <strain evidence="3 4">PLY_AMNH</strain>
    </source>
</reference>
<dbReference type="EMBL" id="LGRX02003403">
    <property type="protein sequence ID" value="KAK3282264.1"/>
    <property type="molecule type" value="Genomic_DNA"/>
</dbReference>
<proteinExistence type="predicted"/>
<gene>
    <name evidence="3" type="ORF">CYMTET_9987</name>
</gene>
<feature type="region of interest" description="Disordered" evidence="1">
    <location>
        <begin position="116"/>
        <end position="140"/>
    </location>
</feature>
<organism evidence="3 4">
    <name type="scientific">Cymbomonas tetramitiformis</name>
    <dbReference type="NCBI Taxonomy" id="36881"/>
    <lineage>
        <taxon>Eukaryota</taxon>
        <taxon>Viridiplantae</taxon>
        <taxon>Chlorophyta</taxon>
        <taxon>Pyramimonadophyceae</taxon>
        <taxon>Pyramimonadales</taxon>
        <taxon>Pyramimonadaceae</taxon>
        <taxon>Cymbomonas</taxon>
    </lineage>
</organism>
<accession>A0AAE0GQ12</accession>
<evidence type="ECO:0000256" key="2">
    <source>
        <dbReference type="SAM" id="Phobius"/>
    </source>
</evidence>
<sequence>MPVLIIAEIFLGRQTHSKQETQRAISSKFKEKIDKILEKTEDKNEDQAEHMDKEMEKIKKEEAKTAATSSEYDESDLMISAVTLGGVLGLMAGLVGLYYRGNDREACPEKSLRMSMMPKDEPKAPNTVAAYGSTNDTAIS</sequence>
<feature type="compositionally biased region" description="Basic and acidic residues" evidence="1">
    <location>
        <begin position="38"/>
        <end position="64"/>
    </location>
</feature>
<keyword evidence="4" id="KW-1185">Reference proteome</keyword>
<keyword evidence="2" id="KW-0812">Transmembrane</keyword>